<reference evidence="2" key="1">
    <citation type="submission" date="2020-09" db="EMBL/GenBank/DDBJ databases">
        <title>Genome-Enabled Discovery of Anthraquinone Biosynthesis in Senna tora.</title>
        <authorList>
            <person name="Kang S.-H."/>
            <person name="Pandey R.P."/>
            <person name="Lee C.-M."/>
            <person name="Sim J.-S."/>
            <person name="Jeong J.-T."/>
            <person name="Choi B.-S."/>
            <person name="Jung M."/>
            <person name="Ginzburg D."/>
            <person name="Zhao K."/>
            <person name="Won S.Y."/>
            <person name="Oh T.-J."/>
            <person name="Yu Y."/>
            <person name="Kim N.-H."/>
            <person name="Lee O.R."/>
            <person name="Lee T.-H."/>
            <person name="Bashyal P."/>
            <person name="Kim T.-S."/>
            <person name="Lee W.-H."/>
            <person name="Kawkins C."/>
            <person name="Kim C.-K."/>
            <person name="Kim J.S."/>
            <person name="Ahn B.O."/>
            <person name="Rhee S.Y."/>
            <person name="Sohng J.K."/>
        </authorList>
    </citation>
    <scope>NUCLEOTIDE SEQUENCE</scope>
    <source>
        <tissue evidence="2">Leaf</tissue>
    </source>
</reference>
<dbReference type="PANTHER" id="PTHR33116">
    <property type="entry name" value="REVERSE TRANSCRIPTASE ZINC-BINDING DOMAIN-CONTAINING PROTEIN-RELATED-RELATED"/>
    <property type="match status" value="1"/>
</dbReference>
<dbReference type="Pfam" id="PF14111">
    <property type="entry name" value="DUF4283"/>
    <property type="match status" value="1"/>
</dbReference>
<keyword evidence="2" id="KW-0808">Transferase</keyword>
<dbReference type="GO" id="GO:0003964">
    <property type="term" value="F:RNA-directed DNA polymerase activity"/>
    <property type="evidence" value="ECO:0007669"/>
    <property type="project" value="UniProtKB-KW"/>
</dbReference>
<dbReference type="Pfam" id="PF00078">
    <property type="entry name" value="RVT_1"/>
    <property type="match status" value="1"/>
</dbReference>
<dbReference type="InterPro" id="IPR025836">
    <property type="entry name" value="Zn_knuckle_CX2CX4HX4C"/>
</dbReference>
<organism evidence="2 3">
    <name type="scientific">Senna tora</name>
    <dbReference type="NCBI Taxonomy" id="362788"/>
    <lineage>
        <taxon>Eukaryota</taxon>
        <taxon>Viridiplantae</taxon>
        <taxon>Streptophyta</taxon>
        <taxon>Embryophyta</taxon>
        <taxon>Tracheophyta</taxon>
        <taxon>Spermatophyta</taxon>
        <taxon>Magnoliopsida</taxon>
        <taxon>eudicotyledons</taxon>
        <taxon>Gunneridae</taxon>
        <taxon>Pentapetalae</taxon>
        <taxon>rosids</taxon>
        <taxon>fabids</taxon>
        <taxon>Fabales</taxon>
        <taxon>Fabaceae</taxon>
        <taxon>Caesalpinioideae</taxon>
        <taxon>Cassia clade</taxon>
        <taxon>Senna</taxon>
    </lineage>
</organism>
<gene>
    <name evidence="2" type="ORF">G2W53_017068</name>
</gene>
<dbReference type="SUPFAM" id="SSF56219">
    <property type="entry name" value="DNase I-like"/>
    <property type="match status" value="1"/>
</dbReference>
<dbReference type="OrthoDB" id="1749390at2759"/>
<dbReference type="InterPro" id="IPR005135">
    <property type="entry name" value="Endo/exonuclease/phosphatase"/>
</dbReference>
<keyword evidence="3" id="KW-1185">Reference proteome</keyword>
<accession>A0A834WQN8</accession>
<dbReference type="Gene3D" id="3.60.10.10">
    <property type="entry name" value="Endonuclease/exonuclease/phosphatase"/>
    <property type="match status" value="1"/>
</dbReference>
<dbReference type="PROSITE" id="PS50878">
    <property type="entry name" value="RT_POL"/>
    <property type="match status" value="1"/>
</dbReference>
<protein>
    <submittedName>
        <fullName evidence="2">Reverse transcriptase</fullName>
    </submittedName>
</protein>
<dbReference type="Pfam" id="PF14392">
    <property type="entry name" value="zf-CCHC_4"/>
    <property type="match status" value="1"/>
</dbReference>
<evidence type="ECO:0000259" key="1">
    <source>
        <dbReference type="PROSITE" id="PS50878"/>
    </source>
</evidence>
<evidence type="ECO:0000313" key="3">
    <source>
        <dbReference type="Proteomes" id="UP000634136"/>
    </source>
</evidence>
<evidence type="ECO:0000313" key="2">
    <source>
        <dbReference type="EMBL" id="KAF7825904.1"/>
    </source>
</evidence>
<dbReference type="Pfam" id="PF13966">
    <property type="entry name" value="zf-RVT"/>
    <property type="match status" value="1"/>
</dbReference>
<dbReference type="InterPro" id="IPR000477">
    <property type="entry name" value="RT_dom"/>
</dbReference>
<dbReference type="InterPro" id="IPR025558">
    <property type="entry name" value="DUF4283"/>
</dbReference>
<keyword evidence="2" id="KW-0548">Nucleotidyltransferase</keyword>
<dbReference type="Proteomes" id="UP000634136">
    <property type="component" value="Unassembled WGS sequence"/>
</dbReference>
<keyword evidence="2" id="KW-0695">RNA-directed DNA polymerase</keyword>
<dbReference type="InterPro" id="IPR026960">
    <property type="entry name" value="RVT-Znf"/>
</dbReference>
<dbReference type="InterPro" id="IPR036691">
    <property type="entry name" value="Endo/exonu/phosph_ase_sf"/>
</dbReference>
<dbReference type="SUPFAM" id="SSF56672">
    <property type="entry name" value="DNA/RNA polymerases"/>
    <property type="match status" value="1"/>
</dbReference>
<proteinExistence type="predicted"/>
<dbReference type="PANTHER" id="PTHR33116:SF86">
    <property type="entry name" value="REVERSE TRANSCRIPTASE DOMAIN-CONTAINING PROTEIN"/>
    <property type="match status" value="1"/>
</dbReference>
<dbReference type="InterPro" id="IPR043502">
    <property type="entry name" value="DNA/RNA_pol_sf"/>
</dbReference>
<feature type="domain" description="Reverse transcriptase" evidence="1">
    <location>
        <begin position="782"/>
        <end position="1182"/>
    </location>
</feature>
<sequence>MDKGKLSEGEVLELEAEEAVAQKGANHQVVGTILSEKVVNKKLVRTLVAKAWGEPAGLTVMDLGVNSFIFSFESEDQALRILNGGPWSIMGSILNTRKWVPGVAIQEINFNLVPFWVQAHGLPLEQISQKNAQRIGRKIGQVILAENPRANDKLVRSFIRVRAFVDVSNPLVTGFWAPRKEGPEVWVFLKYEKLIDMCYNCRVVGHDKKSCKREKLMAVWDPSQPRYGPELSAPPAKSMTAILSEIETQKKKEEPQSERLAGNWKRNPVRMGDGGNVGLQKAEYVNNGEASCQSTDSGGNEAKGGRVKVMSDDLVGPEQEDAGENIQMEWTTDVSNEKERLGYLGTIEQQAHLTRVCISDGKESVGLGPMCMDDLGLEREFIGLKQKVVIVDVNSPPSLRGGKNSTYMHESMALSSEEAHRCKQFILSTNREVIPDKVGMGNKSREVKGQHLNTKGKTISNEIPKYYVELPPEDEEGEKRPSHRAQWITAELAAWLQRRLVLKRGREDAKEQDLQPLLIVKELTDICVRFKPNFLFLSETKARNKKVEILRRKLKFDSMFVVDTVGRSGGLALFWKKNSVVQILDSCSNFIHTAIQTVGQDPPFLLTFIYGHPDFSDRRHLWPIVGNLNLDVNTPWGFIGDFNELLDQSEKDGVRDEGCVHERIDRCLINRAWKFRFPLARLETVPVTESDHTPLILKFSRGPLRSQKVFKFEQFWLDHDQCLPLIEQAWNDGVSSEGLDAICLKISVVSSKLQEWEKSTFKRADKKIMKLQSELGDKYNEASVEGRMEEINGLKRKIALLRKQEEQFWEARAQVKWLRSGDKNTRFFHAMTLQRRSTNRISRIQLDNGEWEIDESQFPEVFSGLYSDLFTSSNPPDPSSLLEAFPVKVTEDMNIALLRRVSMDELKTAVFSLGSLKALGPDGLNGLFYQRSWDFVKEDLLKAVNQFLMGAPLPHHFNETHITLVPKIPNPKSYNITVVQEVFHQLKKKSSRSKDFSLALKIDMNKAYDRMERGFICSVLKAMGFDPKWISLIHNCISSVHYKVKVNGVLSNSISPSRGLRQGDPLSPYLFILAEEVLSFLIFKAMGENLYRGIKLAPSCPNLSHLLFADDAIIFASACTSEVYTLVDILNTFTKFSGQKLNTSKSGVIFEKSTPQAIRANICAILSIQEWDSPGKYLGIPSLWGRSKSNILSWIKEKVVNKISGWKENFLSNAGKEVLIKFVIQAIPSYAMSILRFPKSFCQSISSLVANFWWSNSGKDKGIHWMKWDKLSCNKKMGGLGFKNLYCQKTALLGKQAWRLWKNSDALWAKVLKSVYFPSSDCFGARKKGYSSWCWNSLLDGIDFLKSNLSWVVRNGNCINIWDDFWLPNHSKILFNQPLERNTTVSYLMLPNGRGWDVGKILQLFDRPTAERILSIPIANGDGEDFRVWHFNSDGVYTVKSGYWVAFEVFLPEPETSSSFCLDQALWKWIWSLKVPPKVQNFMWRLCSNALPSMKNLFRRRASPSASCQICGHPEESIEHIFLLCPWTQPIWYGSIFQWIVDDLSVQRIDVWVWQKLKQIREAGGNWKDNQALFASIFWEIWKGRNFFYFEQAKVNPLAVLHSAVEKSVEFVEGGFVSLFPSSPPLTIPNHPSFVHDWNVEGWFRVNVDAAWQDPSSLCATSFLLRDDHGALLTGFSRKF</sequence>
<dbReference type="EMBL" id="JAAIUW010000006">
    <property type="protein sequence ID" value="KAF7825904.1"/>
    <property type="molecule type" value="Genomic_DNA"/>
</dbReference>
<name>A0A834WQN8_9FABA</name>
<dbReference type="Pfam" id="PF03372">
    <property type="entry name" value="Exo_endo_phos"/>
    <property type="match status" value="1"/>
</dbReference>
<comment type="caution">
    <text evidence="2">The sequence shown here is derived from an EMBL/GenBank/DDBJ whole genome shotgun (WGS) entry which is preliminary data.</text>
</comment>